<gene>
    <name evidence="2" type="ORF">EDB81DRAFT_55108</name>
</gene>
<dbReference type="EMBL" id="JAGMUV010000010">
    <property type="protein sequence ID" value="KAH7142148.1"/>
    <property type="molecule type" value="Genomic_DNA"/>
</dbReference>
<accession>A0A9P9J1N4</accession>
<evidence type="ECO:0000313" key="2">
    <source>
        <dbReference type="EMBL" id="KAH7142148.1"/>
    </source>
</evidence>
<comment type="caution">
    <text evidence="2">The sequence shown here is derived from an EMBL/GenBank/DDBJ whole genome shotgun (WGS) entry which is preliminary data.</text>
</comment>
<evidence type="ECO:0000256" key="1">
    <source>
        <dbReference type="SAM" id="MobiDB-lite"/>
    </source>
</evidence>
<sequence>MPYTNSKDKHGHRRPGPPKVGIPMTRRYTQSKIPRTGHHKCEVSDFIEKDEEIFPHFCMICEKEFVPHYASVTPFAVHLQRMYLSSRHQASPRRVIDRRYHLDLEPLTPLLYS</sequence>
<name>A0A9P9J1N4_9HYPO</name>
<organism evidence="2 3">
    <name type="scientific">Dactylonectria macrodidyma</name>
    <dbReference type="NCBI Taxonomy" id="307937"/>
    <lineage>
        <taxon>Eukaryota</taxon>
        <taxon>Fungi</taxon>
        <taxon>Dikarya</taxon>
        <taxon>Ascomycota</taxon>
        <taxon>Pezizomycotina</taxon>
        <taxon>Sordariomycetes</taxon>
        <taxon>Hypocreomycetidae</taxon>
        <taxon>Hypocreales</taxon>
        <taxon>Nectriaceae</taxon>
        <taxon>Dactylonectria</taxon>
    </lineage>
</organism>
<dbReference type="AlphaFoldDB" id="A0A9P9J1N4"/>
<evidence type="ECO:0000313" key="3">
    <source>
        <dbReference type="Proteomes" id="UP000738349"/>
    </source>
</evidence>
<reference evidence="2" key="1">
    <citation type="journal article" date="2021" name="Nat. Commun.">
        <title>Genetic determinants of endophytism in the Arabidopsis root mycobiome.</title>
        <authorList>
            <person name="Mesny F."/>
            <person name="Miyauchi S."/>
            <person name="Thiergart T."/>
            <person name="Pickel B."/>
            <person name="Atanasova L."/>
            <person name="Karlsson M."/>
            <person name="Huettel B."/>
            <person name="Barry K.W."/>
            <person name="Haridas S."/>
            <person name="Chen C."/>
            <person name="Bauer D."/>
            <person name="Andreopoulos W."/>
            <person name="Pangilinan J."/>
            <person name="LaButti K."/>
            <person name="Riley R."/>
            <person name="Lipzen A."/>
            <person name="Clum A."/>
            <person name="Drula E."/>
            <person name="Henrissat B."/>
            <person name="Kohler A."/>
            <person name="Grigoriev I.V."/>
            <person name="Martin F.M."/>
            <person name="Hacquard S."/>
        </authorList>
    </citation>
    <scope>NUCLEOTIDE SEQUENCE</scope>
    <source>
        <strain evidence="2">MPI-CAGE-AT-0147</strain>
    </source>
</reference>
<feature type="region of interest" description="Disordered" evidence="1">
    <location>
        <begin position="1"/>
        <end position="24"/>
    </location>
</feature>
<dbReference type="Proteomes" id="UP000738349">
    <property type="component" value="Unassembled WGS sequence"/>
</dbReference>
<protein>
    <submittedName>
        <fullName evidence="2">Uncharacterized protein</fullName>
    </submittedName>
</protein>
<keyword evidence="3" id="KW-1185">Reference proteome</keyword>
<proteinExistence type="predicted"/>